<evidence type="ECO:0000313" key="10">
    <source>
        <dbReference type="EMBL" id="CAK7918912.1"/>
    </source>
</evidence>
<feature type="compositionally biased region" description="Gly residues" evidence="6">
    <location>
        <begin position="638"/>
        <end position="655"/>
    </location>
</feature>
<dbReference type="Proteomes" id="UP001497600">
    <property type="component" value="Chromosome G"/>
</dbReference>
<dbReference type="Gene3D" id="2.30.30.40">
    <property type="entry name" value="SH3 Domains"/>
    <property type="match status" value="1"/>
</dbReference>
<dbReference type="InterPro" id="IPR036028">
    <property type="entry name" value="SH3-like_dom_sf"/>
</dbReference>
<dbReference type="SUPFAM" id="SSF50044">
    <property type="entry name" value="SH3-domain"/>
    <property type="match status" value="1"/>
</dbReference>
<dbReference type="Pfam" id="PF00617">
    <property type="entry name" value="RasGEF"/>
    <property type="match status" value="1"/>
</dbReference>
<feature type="domain" description="Ras-GEF" evidence="8">
    <location>
        <begin position="1305"/>
        <end position="1542"/>
    </location>
</feature>
<keyword evidence="2 10" id="KW-0131">Cell cycle</keyword>
<feature type="compositionally biased region" description="Low complexity" evidence="6">
    <location>
        <begin position="278"/>
        <end position="299"/>
    </location>
</feature>
<feature type="compositionally biased region" description="Low complexity" evidence="6">
    <location>
        <begin position="157"/>
        <end position="172"/>
    </location>
</feature>
<evidence type="ECO:0000256" key="2">
    <source>
        <dbReference type="ARBA" id="ARBA00022618"/>
    </source>
</evidence>
<feature type="compositionally biased region" description="Low complexity" evidence="6">
    <location>
        <begin position="623"/>
        <end position="634"/>
    </location>
</feature>
<feature type="region of interest" description="Disordered" evidence="6">
    <location>
        <begin position="618"/>
        <end position="755"/>
    </location>
</feature>
<dbReference type="InterPro" id="IPR008937">
    <property type="entry name" value="Ras-like_GEF"/>
</dbReference>
<dbReference type="SMART" id="SM00326">
    <property type="entry name" value="SH3"/>
    <property type="match status" value="1"/>
</dbReference>
<dbReference type="Pfam" id="PF00618">
    <property type="entry name" value="RasGEF_N"/>
    <property type="match status" value="1"/>
</dbReference>
<evidence type="ECO:0000259" key="9">
    <source>
        <dbReference type="PROSITE" id="PS50212"/>
    </source>
</evidence>
<dbReference type="EMBL" id="OZ004259">
    <property type="protein sequence ID" value="CAK7918912.1"/>
    <property type="molecule type" value="Genomic_DNA"/>
</dbReference>
<dbReference type="Gene3D" id="1.10.840.10">
    <property type="entry name" value="Ras guanine-nucleotide exchange factors catalytic domain"/>
    <property type="match status" value="1"/>
</dbReference>
<evidence type="ECO:0000256" key="3">
    <source>
        <dbReference type="ARBA" id="ARBA00022658"/>
    </source>
</evidence>
<reference evidence="10 11" key="1">
    <citation type="submission" date="2024-01" db="EMBL/GenBank/DDBJ databases">
        <authorList>
            <consortium name="Genoscope - CEA"/>
            <person name="William W."/>
        </authorList>
    </citation>
    <scope>NUCLEOTIDE SEQUENCE [LARGE SCALE GENOMIC DNA]</scope>
    <source>
        <strain evidence="10 11">29B2s-10</strain>
    </source>
</reference>
<dbReference type="CDD" id="cd06224">
    <property type="entry name" value="REM"/>
    <property type="match status" value="1"/>
</dbReference>
<dbReference type="InterPro" id="IPR023578">
    <property type="entry name" value="Ras_GEF_dom_sf"/>
</dbReference>
<dbReference type="InterPro" id="IPR019804">
    <property type="entry name" value="Ras_G-nucl-exch_fac_CS"/>
</dbReference>
<dbReference type="Pfam" id="PF00018">
    <property type="entry name" value="SH3_1"/>
    <property type="match status" value="1"/>
</dbReference>
<dbReference type="InterPro" id="IPR000651">
    <property type="entry name" value="Ras-like_Gua-exchang_fac_N"/>
</dbReference>
<dbReference type="PANTHER" id="PTHR23113:SF368">
    <property type="entry name" value="CELL DIVISION CONTROL PROTEIN 25"/>
    <property type="match status" value="1"/>
</dbReference>
<evidence type="ECO:0000256" key="6">
    <source>
        <dbReference type="SAM" id="MobiDB-lite"/>
    </source>
</evidence>
<evidence type="ECO:0000313" key="11">
    <source>
        <dbReference type="Proteomes" id="UP001497600"/>
    </source>
</evidence>
<accession>A0ABP0EJM2</accession>
<dbReference type="PROSITE" id="PS50002">
    <property type="entry name" value="SH3"/>
    <property type="match status" value="1"/>
</dbReference>
<feature type="compositionally biased region" description="Polar residues" evidence="6">
    <location>
        <begin position="742"/>
        <end position="755"/>
    </location>
</feature>
<dbReference type="SMART" id="SM00147">
    <property type="entry name" value="RasGEF"/>
    <property type="match status" value="1"/>
</dbReference>
<dbReference type="InterPro" id="IPR001452">
    <property type="entry name" value="SH3_domain"/>
</dbReference>
<dbReference type="SUPFAM" id="SSF48366">
    <property type="entry name" value="Ras GEF"/>
    <property type="match status" value="1"/>
</dbReference>
<dbReference type="PROSITE" id="PS50009">
    <property type="entry name" value="RASGEF_CAT"/>
    <property type="match status" value="1"/>
</dbReference>
<keyword evidence="3 4" id="KW-0344">Guanine-nucleotide releasing factor</keyword>
<feature type="compositionally biased region" description="Low complexity" evidence="6">
    <location>
        <begin position="656"/>
        <end position="672"/>
    </location>
</feature>
<evidence type="ECO:0000259" key="7">
    <source>
        <dbReference type="PROSITE" id="PS50002"/>
    </source>
</evidence>
<dbReference type="InterPro" id="IPR001895">
    <property type="entry name" value="RASGEF_cat_dom"/>
</dbReference>
<feature type="compositionally biased region" description="Low complexity" evidence="6">
    <location>
        <begin position="213"/>
        <end position="249"/>
    </location>
</feature>
<feature type="region of interest" description="Disordered" evidence="6">
    <location>
        <begin position="278"/>
        <end position="348"/>
    </location>
</feature>
<organism evidence="10 11">
    <name type="scientific">[Candida] anglica</name>
    <dbReference type="NCBI Taxonomy" id="148631"/>
    <lineage>
        <taxon>Eukaryota</taxon>
        <taxon>Fungi</taxon>
        <taxon>Dikarya</taxon>
        <taxon>Ascomycota</taxon>
        <taxon>Saccharomycotina</taxon>
        <taxon>Pichiomycetes</taxon>
        <taxon>Debaryomycetaceae</taxon>
        <taxon>Kurtzmaniella</taxon>
    </lineage>
</organism>
<proteinExistence type="predicted"/>
<evidence type="ECO:0000256" key="4">
    <source>
        <dbReference type="PROSITE-ProRule" id="PRU00168"/>
    </source>
</evidence>
<dbReference type="PROSITE" id="PS50212">
    <property type="entry name" value="RASGEF_NTER"/>
    <property type="match status" value="1"/>
</dbReference>
<dbReference type="Gene3D" id="1.20.870.10">
    <property type="entry name" value="Son of sevenless (SoS) protein Chain: S domain 1"/>
    <property type="match status" value="1"/>
</dbReference>
<dbReference type="PROSITE" id="PS00720">
    <property type="entry name" value="RASGEF"/>
    <property type="match status" value="1"/>
</dbReference>
<feature type="domain" description="N-terminal Ras-GEF" evidence="9">
    <location>
        <begin position="1138"/>
        <end position="1268"/>
    </location>
</feature>
<keyword evidence="1 5" id="KW-0728">SH3 domain</keyword>
<evidence type="ECO:0000256" key="1">
    <source>
        <dbReference type="ARBA" id="ARBA00022443"/>
    </source>
</evidence>
<keyword evidence="2 10" id="KW-0132">Cell division</keyword>
<feature type="region of interest" description="Disordered" evidence="6">
    <location>
        <begin position="431"/>
        <end position="481"/>
    </location>
</feature>
<name>A0ABP0EJM2_9ASCO</name>
<evidence type="ECO:0000256" key="5">
    <source>
        <dbReference type="PROSITE-ProRule" id="PRU00192"/>
    </source>
</evidence>
<dbReference type="CDD" id="cd11883">
    <property type="entry name" value="SH3_Sdc25"/>
    <property type="match status" value="1"/>
</dbReference>
<gene>
    <name evidence="10" type="primary">CDC25</name>
    <name evidence="10" type="ORF">CAAN4_G15456</name>
</gene>
<dbReference type="PANTHER" id="PTHR23113">
    <property type="entry name" value="GUANINE NUCLEOTIDE EXCHANGE FACTOR"/>
    <property type="match status" value="1"/>
</dbReference>
<feature type="compositionally biased region" description="Polar residues" evidence="6">
    <location>
        <begin position="173"/>
        <end position="205"/>
    </location>
</feature>
<feature type="compositionally biased region" description="Polar residues" evidence="6">
    <location>
        <begin position="138"/>
        <end position="149"/>
    </location>
</feature>
<dbReference type="GO" id="GO:0051301">
    <property type="term" value="P:cell division"/>
    <property type="evidence" value="ECO:0007669"/>
    <property type="project" value="UniProtKB-KW"/>
</dbReference>
<keyword evidence="11" id="KW-1185">Reference proteome</keyword>
<feature type="compositionally biased region" description="Polar residues" evidence="6">
    <location>
        <begin position="308"/>
        <end position="325"/>
    </location>
</feature>
<sequence length="1554" mass="172253">MSSTAAYDEIAPDAIGPEGDVKAQSTPLKHLDTVVALYDFPGTQPSHLPLNLGDSICVLSKSPSGWWDGVIVAQNGELLRGWFPRNYVRSVNYVQPVLNKLRSGKEMDSLTAANTAANVLIPSFTQLLQKNLVDERGSTGSSRKNSMVSFSDEHPLSQHPSSQSVQSVQNSQIHNPQTQNSQIHNPQTQNSSAFPIGNTPHSQFNGPFGGSPGTSPGLSPGPQLGQEVGSGTQQPGQPGQPGHPVIQPGTSLLAPQLAQQAGQVEQVGSFSTTGGSFSTISAMSTGTPTDTPIGTPTGTQNEPPIITPNYSTDSEQVGSPAPSSLSSQAGPIQSGQSGQSSTSSGPRFISNISTVESLVNTYRQSHSTAVPWISRVTTEGDFAFYNQQLDVYSSSIPLTTYKYATDTTLKLDMPSPSALLDTSIVSRQAYESDAQSIHSSHSHRSSHSQNSTHNHSRSPSGSGASSKDFDMKRDSNASSVDSNASTFYHQFSQPFFNMDGLFYNQPLDITRWSELGQQFNFLLELTHKALRDSNKQLFSTHFNRLNKLLSILFSATRLAQKDFNDGKYERSIRRKLKRIAGAYARIYTNGLLHLSVIHYGGEDEKFFDMGIHRLNKSMSPGDSVVGSTGSSLSTMEGPGPGGPGHSVLGTLGGGTSISTPGTPGTPGSTHSGGFPGLSTPGTPGTDGQAPPSSAPAPGSSASSSGPNSSPGSLYFQTIKNRLSELKESKGQSQSQSQGQGQAMGTDTTVPSGTMDSYFQQLDSDCQTLSANMKSLIKTFAKVTHDKRVHRKDYDNSDTSEDEGVDRSDILPQVYPRFLAGEFNGGNWCNPFFTKTNPVLNASGDDLKNRYHSKIIIDRDAYKSIFQFSEEMKKLSDQTLQYLDPEVQHNYFNEQLKGERNTQILRLIYKFLYYASSVIDMIEAFDFTVFCLIKREEEQNTRGSDGSDGADPTHKSNLTFDYPVVLEFFQSKQDLHHFISQIVMATQGLTLEDPEVFKGMKEDDPLLYNRDIMKQPNEKAAMLLINVLVEETSKSKGEAISLNPDAMMATSLSNGVKHVDQILTIIQQLIDERDTILNYATRVMHDDFNVQLLVIERNNTISSDKTEESSHYYSGKKSKSTDTPWYLEGDEEYDLLMDFKGSIKGGSKEALIAHLTHHDVYDTMFNSAFLVTFPTMMGCGQLIALLINRFNIEAPEGLSYEEYNSWISKKQNPIRLRVLNNMKLLVEKYWVDSYYHAGLLKRWLAFAQTPTVQSYSVGKTLANLLSRLSNGEVVRIERQPAISSTKRPAPLTKGSVMKKLKLLDIDYVELARQLTLREFKLYSKISMFACICKVWGRKSGLSESIETISAFIKASNQLTNYVAYMILRKQEPRKRVQLIRYWVQVAEKCRQLNNYSSMTAIISALYSSPIHRLKKTWKFVSPDTMAHLQNMNKLMNSTRNFNEYRDVLKFIGSEPCVPFFGVYLSDLTFAFHGNTEYLMNRPWMINFAKRSKTFEIVSAMDRFRSIGYNLQEVKEIQLYLESWFDKCPTIDEQYQLSLNLEPRETVKPGGNFKKK</sequence>
<feature type="compositionally biased region" description="Low complexity" evidence="6">
    <location>
        <begin position="689"/>
        <end position="712"/>
    </location>
</feature>
<feature type="compositionally biased region" description="Low complexity" evidence="6">
    <location>
        <begin position="730"/>
        <end position="740"/>
    </location>
</feature>
<feature type="region of interest" description="Disordered" evidence="6">
    <location>
        <begin position="135"/>
        <end position="249"/>
    </location>
</feature>
<dbReference type="InterPro" id="IPR036964">
    <property type="entry name" value="RASGEF_cat_dom_sf"/>
</dbReference>
<feature type="domain" description="SH3" evidence="7">
    <location>
        <begin position="29"/>
        <end position="93"/>
    </location>
</feature>
<feature type="compositionally biased region" description="Low complexity" evidence="6">
    <location>
        <begin position="447"/>
        <end position="466"/>
    </location>
</feature>
<protein>
    <submittedName>
        <fullName evidence="10">Cell division control protein 25</fullName>
    </submittedName>
</protein>
<dbReference type="SMART" id="SM00229">
    <property type="entry name" value="RasGEFN"/>
    <property type="match status" value="1"/>
</dbReference>
<feature type="compositionally biased region" description="Low complexity" evidence="6">
    <location>
        <begin position="326"/>
        <end position="345"/>
    </location>
</feature>
<dbReference type="CDD" id="cd00155">
    <property type="entry name" value="RasGEF"/>
    <property type="match status" value="1"/>
</dbReference>
<evidence type="ECO:0000259" key="8">
    <source>
        <dbReference type="PROSITE" id="PS50009"/>
    </source>
</evidence>